<dbReference type="PROSITE" id="PS51387">
    <property type="entry name" value="FAD_PCMH"/>
    <property type="match status" value="1"/>
</dbReference>
<dbReference type="PANTHER" id="PTHR42973">
    <property type="entry name" value="BINDING OXIDOREDUCTASE, PUTATIVE (AFU_ORTHOLOGUE AFUA_1G17690)-RELATED"/>
    <property type="match status" value="1"/>
</dbReference>
<dbReference type="GO" id="GO:0016491">
    <property type="term" value="F:oxidoreductase activity"/>
    <property type="evidence" value="ECO:0007669"/>
    <property type="project" value="UniProtKB-KW"/>
</dbReference>
<keyword evidence="3" id="KW-0285">Flavoprotein</keyword>
<dbReference type="InterPro" id="IPR006094">
    <property type="entry name" value="Oxid_FAD_bind_N"/>
</dbReference>
<feature type="region of interest" description="Disordered" evidence="6">
    <location>
        <begin position="380"/>
        <end position="399"/>
    </location>
</feature>
<dbReference type="Proteomes" id="UP000256690">
    <property type="component" value="Unassembled WGS sequence"/>
</dbReference>
<evidence type="ECO:0000259" key="7">
    <source>
        <dbReference type="PROSITE" id="PS51387"/>
    </source>
</evidence>
<dbReference type="GO" id="GO:0071949">
    <property type="term" value="F:FAD binding"/>
    <property type="evidence" value="ECO:0007669"/>
    <property type="project" value="InterPro"/>
</dbReference>
<dbReference type="Pfam" id="PF01565">
    <property type="entry name" value="FAD_binding_4"/>
    <property type="match status" value="1"/>
</dbReference>
<protein>
    <recommendedName>
        <fullName evidence="7">FAD-binding PCMH-type domain-containing protein</fullName>
    </recommendedName>
</protein>
<dbReference type="STRING" id="1810919.A0A3D8RQE6"/>
<evidence type="ECO:0000256" key="2">
    <source>
        <dbReference type="ARBA" id="ARBA00005466"/>
    </source>
</evidence>
<dbReference type="RefSeq" id="XP_026602624.1">
    <property type="nucleotide sequence ID" value="XM_026748320.1"/>
</dbReference>
<feature type="compositionally biased region" description="Basic and acidic residues" evidence="6">
    <location>
        <begin position="380"/>
        <end position="389"/>
    </location>
</feature>
<sequence length="488" mass="53132">MAESAPDTDPFATLRSLVRPDDIISPDSPEYRPSAQTWAAQKQENPGLVIRPASIEALSKVIAHLYTTKLDFAIYGQGFSSASARDVLVNTSAFDDFSFDPQAETITIGAGQAWSEVYRKLEEVAPEYGVVGARTPCVGVAGTILSGGYSWLSSEYGCISDPANMLDAKVVKFDGSVVWASTEPELLWALRGGGGGFGVLVQVKLRVFRYPQDIWAGPILLPREALEQVAKGIESFLAGPVDPKITMFLYVVTGRLLESIGSDSDMLVVHAFDANGEEHGRESFAWALDIPGAVDQTKLKTLAGVAALQNKAGTVKGTMKQFWQPLMLSDISQETVIKAVQWFEEIKDVDPSFGECTYLIFELLSSVGVIQQFQQVSDTKRPSLQKQRDQAGGAASSAWPRQDGLKHILLLGTGCPSDAGPYKEKLARDLAIEAPSRVLGDNARFQVLPNGLEEYHDRREVWGAHYEKLQSLRARFDPSGRFKGAIGA</sequence>
<dbReference type="SUPFAM" id="SSF56176">
    <property type="entry name" value="FAD-binding/transporter-associated domain-like"/>
    <property type="match status" value="1"/>
</dbReference>
<accession>A0A3D8RQE6</accession>
<evidence type="ECO:0000313" key="8">
    <source>
        <dbReference type="EMBL" id="RDW76312.1"/>
    </source>
</evidence>
<comment type="cofactor">
    <cofactor evidence="1">
        <name>FAD</name>
        <dbReference type="ChEBI" id="CHEBI:57692"/>
    </cofactor>
</comment>
<dbReference type="PANTHER" id="PTHR42973:SF39">
    <property type="entry name" value="FAD-BINDING PCMH-TYPE DOMAIN-CONTAINING PROTEIN"/>
    <property type="match status" value="1"/>
</dbReference>
<evidence type="ECO:0000256" key="6">
    <source>
        <dbReference type="SAM" id="MobiDB-lite"/>
    </source>
</evidence>
<feature type="domain" description="FAD-binding PCMH-type" evidence="7">
    <location>
        <begin position="42"/>
        <end position="210"/>
    </location>
</feature>
<keyword evidence="9" id="KW-1185">Reference proteome</keyword>
<keyword evidence="5" id="KW-0560">Oxidoreductase</keyword>
<dbReference type="OrthoDB" id="415825at2759"/>
<dbReference type="InterPro" id="IPR036318">
    <property type="entry name" value="FAD-bd_PCMH-like_sf"/>
</dbReference>
<dbReference type="InterPro" id="IPR016166">
    <property type="entry name" value="FAD-bd_PCMH"/>
</dbReference>
<dbReference type="AlphaFoldDB" id="A0A3D8RQE6"/>
<evidence type="ECO:0000256" key="3">
    <source>
        <dbReference type="ARBA" id="ARBA00022630"/>
    </source>
</evidence>
<gene>
    <name evidence="8" type="ORF">DSM5745_06304</name>
</gene>
<dbReference type="GeneID" id="38116674"/>
<proteinExistence type="inferred from homology"/>
<evidence type="ECO:0000256" key="5">
    <source>
        <dbReference type="ARBA" id="ARBA00023002"/>
    </source>
</evidence>
<dbReference type="InterPro" id="IPR050416">
    <property type="entry name" value="FAD-linked_Oxidoreductase"/>
</dbReference>
<organism evidence="8 9">
    <name type="scientific">Aspergillus mulundensis</name>
    <dbReference type="NCBI Taxonomy" id="1810919"/>
    <lineage>
        <taxon>Eukaryota</taxon>
        <taxon>Fungi</taxon>
        <taxon>Dikarya</taxon>
        <taxon>Ascomycota</taxon>
        <taxon>Pezizomycotina</taxon>
        <taxon>Eurotiomycetes</taxon>
        <taxon>Eurotiomycetidae</taxon>
        <taxon>Eurotiales</taxon>
        <taxon>Aspergillaceae</taxon>
        <taxon>Aspergillus</taxon>
        <taxon>Aspergillus subgen. Nidulantes</taxon>
    </lineage>
</organism>
<comment type="caution">
    <text evidence="8">The sequence shown here is derived from an EMBL/GenBank/DDBJ whole genome shotgun (WGS) entry which is preliminary data.</text>
</comment>
<keyword evidence="4" id="KW-0274">FAD</keyword>
<evidence type="ECO:0000256" key="4">
    <source>
        <dbReference type="ARBA" id="ARBA00022827"/>
    </source>
</evidence>
<evidence type="ECO:0000256" key="1">
    <source>
        <dbReference type="ARBA" id="ARBA00001974"/>
    </source>
</evidence>
<dbReference type="EMBL" id="PVWQ01000007">
    <property type="protein sequence ID" value="RDW76312.1"/>
    <property type="molecule type" value="Genomic_DNA"/>
</dbReference>
<dbReference type="InterPro" id="IPR016169">
    <property type="entry name" value="FAD-bd_PCMH_sub2"/>
</dbReference>
<reference evidence="8 9" key="1">
    <citation type="journal article" date="2018" name="IMA Fungus">
        <title>IMA Genome-F 9: Draft genome sequence of Annulohypoxylon stygium, Aspergillus mulundensis, Berkeleyomyces basicola (syn. Thielaviopsis basicola), Ceratocystis smalleyi, two Cercospora beticola strains, Coleophoma cylindrospora, Fusarium fracticaudum, Phialophora cf. hyalina, and Morchella septimelata.</title>
        <authorList>
            <person name="Wingfield B.D."/>
            <person name="Bills G.F."/>
            <person name="Dong Y."/>
            <person name="Huang W."/>
            <person name="Nel W.J."/>
            <person name="Swalarsk-Parry B.S."/>
            <person name="Vaghefi N."/>
            <person name="Wilken P.M."/>
            <person name="An Z."/>
            <person name="de Beer Z.W."/>
            <person name="De Vos L."/>
            <person name="Chen L."/>
            <person name="Duong T.A."/>
            <person name="Gao Y."/>
            <person name="Hammerbacher A."/>
            <person name="Kikkert J.R."/>
            <person name="Li Y."/>
            <person name="Li H."/>
            <person name="Li K."/>
            <person name="Li Q."/>
            <person name="Liu X."/>
            <person name="Ma X."/>
            <person name="Naidoo K."/>
            <person name="Pethybridge S.J."/>
            <person name="Sun J."/>
            <person name="Steenkamp E.T."/>
            <person name="van der Nest M.A."/>
            <person name="van Wyk S."/>
            <person name="Wingfield M.J."/>
            <person name="Xiong C."/>
            <person name="Yue Q."/>
            <person name="Zhang X."/>
        </authorList>
    </citation>
    <scope>NUCLEOTIDE SEQUENCE [LARGE SCALE GENOMIC DNA]</scope>
    <source>
        <strain evidence="8 9">DSM 5745</strain>
    </source>
</reference>
<evidence type="ECO:0000313" key="9">
    <source>
        <dbReference type="Proteomes" id="UP000256690"/>
    </source>
</evidence>
<name>A0A3D8RQE6_9EURO</name>
<dbReference type="Gene3D" id="3.30.465.10">
    <property type="match status" value="1"/>
</dbReference>
<comment type="similarity">
    <text evidence="2">Belongs to the oxygen-dependent FAD-linked oxidoreductase family.</text>
</comment>